<protein>
    <submittedName>
        <fullName evidence="1">Uncharacterized protein</fullName>
    </submittedName>
</protein>
<name>A0A239I2Y0_9PSED</name>
<keyword evidence="2" id="KW-1185">Reference proteome</keyword>
<dbReference type="EMBL" id="FZOL01000017">
    <property type="protein sequence ID" value="SNS88206.1"/>
    <property type="molecule type" value="Genomic_DNA"/>
</dbReference>
<organism evidence="1 2">
    <name type="scientific">Pseudomonas japonica</name>
    <dbReference type="NCBI Taxonomy" id="256466"/>
    <lineage>
        <taxon>Bacteria</taxon>
        <taxon>Pseudomonadati</taxon>
        <taxon>Pseudomonadota</taxon>
        <taxon>Gammaproteobacteria</taxon>
        <taxon>Pseudomonadales</taxon>
        <taxon>Pseudomonadaceae</taxon>
        <taxon>Pseudomonas</taxon>
    </lineage>
</organism>
<gene>
    <name evidence="1" type="ORF">SAMN05444352_117100</name>
</gene>
<sequence length="236" mass="26925">MPSDINSVKNLRRRSIKTTFIVRRVARELAMQDSYTIIEHRHRFATWAAGRAYSRQGPGHTMAVATKLINESGVGRISTLDDLPPIEEMDAFLDGYFQTVVKIATGMTYTRRWEDKQTKAKRSEVLPLECSYGRAQKLVNVYLKSKLVCTNSGDQVSIAALHPPLDRQLIEAIRRYLSRAPYKGTKIQEDFITALALGDSWTNFDKAAYDAHIKVVKAIQGRRPLWGIEWLWKPTE</sequence>
<reference evidence="2" key="1">
    <citation type="submission" date="2017-06" db="EMBL/GenBank/DDBJ databases">
        <authorList>
            <person name="Varghese N."/>
            <person name="Submissions S."/>
        </authorList>
    </citation>
    <scope>NUCLEOTIDE SEQUENCE [LARGE SCALE GENOMIC DNA]</scope>
    <source>
        <strain evidence="2">DSM 22348</strain>
    </source>
</reference>
<evidence type="ECO:0000313" key="1">
    <source>
        <dbReference type="EMBL" id="SNS88206.1"/>
    </source>
</evidence>
<accession>A0A239I2Y0</accession>
<proteinExistence type="predicted"/>
<dbReference type="Proteomes" id="UP000198407">
    <property type="component" value="Unassembled WGS sequence"/>
</dbReference>
<dbReference type="AlphaFoldDB" id="A0A239I2Y0"/>
<evidence type="ECO:0000313" key="2">
    <source>
        <dbReference type="Proteomes" id="UP000198407"/>
    </source>
</evidence>